<dbReference type="UniPathway" id="UPA00219"/>
<dbReference type="FunFam" id="3.65.10.10:FF:000001">
    <property type="entry name" value="UDP-N-acetylglucosamine 1-carboxyvinyltransferase"/>
    <property type="match status" value="1"/>
</dbReference>
<feature type="modified residue" description="2-(S-cysteinyl)pyruvic acid O-phosphothioketal" evidence="12">
    <location>
        <position position="117"/>
    </location>
</feature>
<evidence type="ECO:0000313" key="14">
    <source>
        <dbReference type="EMBL" id="ASS89500.1"/>
    </source>
</evidence>
<dbReference type="EMBL" id="CP017703">
    <property type="protein sequence ID" value="ASS89500.1"/>
    <property type="molecule type" value="Genomic_DNA"/>
</dbReference>
<feature type="binding site" evidence="12">
    <location>
        <begin position="22"/>
        <end position="23"/>
    </location>
    <ligand>
        <name>phosphoenolpyruvate</name>
        <dbReference type="ChEBI" id="CHEBI:58702"/>
    </ligand>
</feature>
<dbReference type="NCBIfam" id="TIGR01072">
    <property type="entry name" value="murA"/>
    <property type="match status" value="1"/>
</dbReference>
<dbReference type="Proteomes" id="UP000214606">
    <property type="component" value="Chromosome"/>
</dbReference>
<dbReference type="GO" id="GO:0051301">
    <property type="term" value="P:cell division"/>
    <property type="evidence" value="ECO:0007669"/>
    <property type="project" value="UniProtKB-KW"/>
</dbReference>
<dbReference type="EC" id="2.5.1.7" evidence="12"/>
<name>A0A223E2U2_9BACI</name>
<evidence type="ECO:0000256" key="12">
    <source>
        <dbReference type="HAMAP-Rule" id="MF_00111"/>
    </source>
</evidence>
<evidence type="ECO:0000256" key="2">
    <source>
        <dbReference type="ARBA" id="ARBA00004752"/>
    </source>
</evidence>
<feature type="binding site" evidence="12">
    <location>
        <position position="93"/>
    </location>
    <ligand>
        <name>UDP-N-acetyl-alpha-D-glucosamine</name>
        <dbReference type="ChEBI" id="CHEBI:57705"/>
    </ligand>
</feature>
<evidence type="ECO:0000256" key="1">
    <source>
        <dbReference type="ARBA" id="ARBA00004496"/>
    </source>
</evidence>
<protein>
    <recommendedName>
        <fullName evidence="12">UDP-N-acetylglucosamine 1-carboxyvinyltransferase</fullName>
        <ecNumber evidence="12">2.5.1.7</ecNumber>
    </recommendedName>
    <alternativeName>
        <fullName evidence="12">Enoylpyruvate transferase</fullName>
    </alternativeName>
    <alternativeName>
        <fullName evidence="12">UDP-N-acetylglucosamine enolpyruvyl transferase</fullName>
        <shortName evidence="12">EPT</shortName>
    </alternativeName>
</protein>
<dbReference type="RefSeq" id="WP_094244708.1">
    <property type="nucleotide sequence ID" value="NZ_CP017703.1"/>
</dbReference>
<gene>
    <name evidence="12" type="primary">murA</name>
    <name evidence="14" type="ORF">AP3564_03865</name>
</gene>
<evidence type="ECO:0000259" key="13">
    <source>
        <dbReference type="Pfam" id="PF00275"/>
    </source>
</evidence>
<evidence type="ECO:0000256" key="4">
    <source>
        <dbReference type="ARBA" id="ARBA00022618"/>
    </source>
</evidence>
<comment type="subcellular location">
    <subcellularLocation>
        <location evidence="1 12">Cytoplasm</location>
    </subcellularLocation>
</comment>
<reference evidence="14 15" key="1">
    <citation type="submission" date="2016-10" db="EMBL/GenBank/DDBJ databases">
        <title>The whole genome sequencing and assembly of Aeribacillus pallidus KCTC3564 strain.</title>
        <authorList>
            <person name="Lee Y.-J."/>
            <person name="Park M.-K."/>
            <person name="Yi H."/>
            <person name="Bahn Y.-S."/>
            <person name="Kim J.F."/>
            <person name="Lee D.-W."/>
        </authorList>
    </citation>
    <scope>NUCLEOTIDE SEQUENCE [LARGE SCALE GENOMIC DNA]</scope>
    <source>
        <strain evidence="14 15">KCTC3564</strain>
    </source>
</reference>
<dbReference type="KEGG" id="apak:AP3564_03865"/>
<keyword evidence="6 12" id="KW-0133">Cell shape</keyword>
<dbReference type="GO" id="GO:0019277">
    <property type="term" value="P:UDP-N-acetylgalactosamine biosynthetic process"/>
    <property type="evidence" value="ECO:0007669"/>
    <property type="project" value="InterPro"/>
</dbReference>
<evidence type="ECO:0000313" key="15">
    <source>
        <dbReference type="Proteomes" id="UP000214606"/>
    </source>
</evidence>
<evidence type="ECO:0000256" key="11">
    <source>
        <dbReference type="ARBA" id="ARBA00047527"/>
    </source>
</evidence>
<dbReference type="InterPro" id="IPR005750">
    <property type="entry name" value="UDP_GlcNAc_COvinyl_MurA"/>
</dbReference>
<keyword evidence="8 12" id="KW-0131">Cell cycle</keyword>
<dbReference type="GO" id="GO:0008760">
    <property type="term" value="F:UDP-N-acetylglucosamine 1-carboxyvinyltransferase activity"/>
    <property type="evidence" value="ECO:0007669"/>
    <property type="project" value="UniProtKB-UniRule"/>
</dbReference>
<comment type="similarity">
    <text evidence="10 12">Belongs to the EPSP synthase family. MurA subfamily.</text>
</comment>
<dbReference type="PANTHER" id="PTHR43783:SF1">
    <property type="entry name" value="UDP-N-ACETYLGLUCOSAMINE 1-CARBOXYVINYLTRANSFERASE"/>
    <property type="match status" value="1"/>
</dbReference>
<dbReference type="Pfam" id="PF00275">
    <property type="entry name" value="EPSP_synthase"/>
    <property type="match status" value="1"/>
</dbReference>
<evidence type="ECO:0000256" key="6">
    <source>
        <dbReference type="ARBA" id="ARBA00022960"/>
    </source>
</evidence>
<dbReference type="Gene3D" id="3.65.10.10">
    <property type="entry name" value="Enolpyruvate transferase domain"/>
    <property type="match status" value="2"/>
</dbReference>
<evidence type="ECO:0000256" key="8">
    <source>
        <dbReference type="ARBA" id="ARBA00023306"/>
    </source>
</evidence>
<accession>A0A223E2U2</accession>
<dbReference type="InterPro" id="IPR050068">
    <property type="entry name" value="MurA_subfamily"/>
</dbReference>
<comment type="function">
    <text evidence="12">Cell wall formation. Adds enolpyruvyl to UDP-N-acetylglucosamine.</text>
</comment>
<comment type="caution">
    <text evidence="12">Lacks conserved residue(s) required for the propagation of feature annotation.</text>
</comment>
<dbReference type="GO" id="GO:0071555">
    <property type="term" value="P:cell wall organization"/>
    <property type="evidence" value="ECO:0007669"/>
    <property type="project" value="UniProtKB-KW"/>
</dbReference>
<proteinExistence type="inferred from homology"/>
<evidence type="ECO:0000256" key="3">
    <source>
        <dbReference type="ARBA" id="ARBA00022490"/>
    </source>
</evidence>
<dbReference type="GO" id="GO:0005737">
    <property type="term" value="C:cytoplasm"/>
    <property type="evidence" value="ECO:0007669"/>
    <property type="project" value="UniProtKB-SubCell"/>
</dbReference>
<feature type="active site" description="Proton donor" evidence="12">
    <location>
        <position position="117"/>
    </location>
</feature>
<evidence type="ECO:0000256" key="9">
    <source>
        <dbReference type="ARBA" id="ARBA00023316"/>
    </source>
</evidence>
<feature type="binding site" evidence="12">
    <location>
        <position position="328"/>
    </location>
    <ligand>
        <name>UDP-N-acetyl-alpha-D-glucosamine</name>
        <dbReference type="ChEBI" id="CHEBI:57705"/>
    </ligand>
</feature>
<comment type="pathway">
    <text evidence="2 12">Cell wall biogenesis; peptidoglycan biosynthesis.</text>
</comment>
<keyword evidence="4 12" id="KW-0132">Cell division</keyword>
<dbReference type="InterPro" id="IPR001986">
    <property type="entry name" value="Enolpyruvate_Tfrase_dom"/>
</dbReference>
<evidence type="ECO:0000256" key="5">
    <source>
        <dbReference type="ARBA" id="ARBA00022679"/>
    </source>
</evidence>
<comment type="catalytic activity">
    <reaction evidence="11 12">
        <text>phosphoenolpyruvate + UDP-N-acetyl-alpha-D-glucosamine = UDP-N-acetyl-3-O-(1-carboxyvinyl)-alpha-D-glucosamine + phosphate</text>
        <dbReference type="Rhea" id="RHEA:18681"/>
        <dbReference type="ChEBI" id="CHEBI:43474"/>
        <dbReference type="ChEBI" id="CHEBI:57705"/>
        <dbReference type="ChEBI" id="CHEBI:58702"/>
        <dbReference type="ChEBI" id="CHEBI:68483"/>
        <dbReference type="EC" id="2.5.1.7"/>
    </reaction>
</comment>
<evidence type="ECO:0000256" key="10">
    <source>
        <dbReference type="ARBA" id="ARBA00038367"/>
    </source>
</evidence>
<keyword evidence="7 12" id="KW-0573">Peptidoglycan synthesis</keyword>
<dbReference type="GO" id="GO:0009252">
    <property type="term" value="P:peptidoglycan biosynthetic process"/>
    <property type="evidence" value="ECO:0007669"/>
    <property type="project" value="UniProtKB-UniRule"/>
</dbReference>
<evidence type="ECO:0000256" key="7">
    <source>
        <dbReference type="ARBA" id="ARBA00022984"/>
    </source>
</evidence>
<dbReference type="PANTHER" id="PTHR43783">
    <property type="entry name" value="UDP-N-ACETYLGLUCOSAMINE 1-CARBOXYVINYLTRANSFERASE"/>
    <property type="match status" value="1"/>
</dbReference>
<organism evidence="14 15">
    <name type="scientific">Aeribacillus pallidus</name>
    <dbReference type="NCBI Taxonomy" id="33936"/>
    <lineage>
        <taxon>Bacteria</taxon>
        <taxon>Bacillati</taxon>
        <taxon>Bacillota</taxon>
        <taxon>Bacilli</taxon>
        <taxon>Bacillales</taxon>
        <taxon>Bacillaceae</taxon>
        <taxon>Aeribacillus</taxon>
    </lineage>
</organism>
<dbReference type="InterPro" id="IPR036968">
    <property type="entry name" value="Enolpyruvate_Tfrase_sf"/>
</dbReference>
<feature type="domain" description="Enolpyruvate transferase" evidence="13">
    <location>
        <begin position="6"/>
        <end position="407"/>
    </location>
</feature>
<keyword evidence="12" id="KW-0670">Pyruvate</keyword>
<dbReference type="NCBIfam" id="NF006873">
    <property type="entry name" value="PRK09369.1"/>
    <property type="match status" value="1"/>
</dbReference>
<keyword evidence="3 12" id="KW-0963">Cytoplasm</keyword>
<dbReference type="HAMAP" id="MF_00111">
    <property type="entry name" value="MurA"/>
    <property type="match status" value="1"/>
</dbReference>
<dbReference type="InterPro" id="IPR013792">
    <property type="entry name" value="RNA3'P_cycl/enolpyr_Trfase_a/b"/>
</dbReference>
<keyword evidence="9 12" id="KW-0961">Cell wall biogenesis/degradation</keyword>
<feature type="binding site" evidence="12">
    <location>
        <begin position="122"/>
        <end position="126"/>
    </location>
    <ligand>
        <name>UDP-N-acetyl-alpha-D-glucosamine</name>
        <dbReference type="ChEBI" id="CHEBI:57705"/>
    </ligand>
</feature>
<sequence>MEKIIVRGGRKLNGTVKVEGAKNAVLPVIAASLLASEGKSEICDVPKLSDVYTINEVLRHLGAEVRFDGNQVVVDACGELLTEASFEYVRKMRASVLVMGPLLARKGRARVALPGGCAIGSRPIDQHLKGFEAMGATIKVGNGFIDAEVNGRLRGAKIYLDFPSVGATENIMMAAALAEGTTVIENCAKEPEIVDLANFINKMGGNVRGAGTGTIRIEGVDSLHGTKHLIIPDRIEAGTFMVAAAITKGNVLVKGAVPEHLTSLIAKMEEMGVTIIEEEEGIRVIGPETLKAVDIKTMPHPGFPTDMQSQMMALLLQANGTSVITETVFENRFMHVEEFRRMNGDIKIEGRSCIINGPVKLQGAEVTATDLRAAAALILAGLAAEGYTRVTELKHLDRGYVRFHEKLKELGADIERVNDEADIPAIEQQAVATNLNV</sequence>
<dbReference type="SUPFAM" id="SSF55205">
    <property type="entry name" value="EPT/RTPC-like"/>
    <property type="match status" value="1"/>
</dbReference>
<feature type="binding site" evidence="12">
    <location>
        <position position="306"/>
    </location>
    <ligand>
        <name>UDP-N-acetyl-alpha-D-glucosamine</name>
        <dbReference type="ChEBI" id="CHEBI:57705"/>
    </ligand>
</feature>
<dbReference type="CDD" id="cd01555">
    <property type="entry name" value="UdpNAET"/>
    <property type="match status" value="1"/>
</dbReference>
<dbReference type="GO" id="GO:0008360">
    <property type="term" value="P:regulation of cell shape"/>
    <property type="evidence" value="ECO:0007669"/>
    <property type="project" value="UniProtKB-KW"/>
</dbReference>
<dbReference type="AlphaFoldDB" id="A0A223E2U2"/>
<keyword evidence="5 12" id="KW-0808">Transferase</keyword>